<dbReference type="Gene3D" id="1.10.230.10">
    <property type="entry name" value="Cytochrome P450-Terp, domain 2"/>
    <property type="match status" value="1"/>
</dbReference>
<dbReference type="GO" id="GO:0005975">
    <property type="term" value="P:carbohydrate metabolic process"/>
    <property type="evidence" value="ECO:0007669"/>
    <property type="project" value="TreeGrafter"/>
</dbReference>
<evidence type="ECO:0000256" key="1">
    <source>
        <dbReference type="ARBA" id="ARBA00010566"/>
    </source>
</evidence>
<dbReference type="Pfam" id="PF00285">
    <property type="entry name" value="Citrate_synt"/>
    <property type="match status" value="1"/>
</dbReference>
<comment type="similarity">
    <text evidence="1 3">Belongs to the citrate synthase family.</text>
</comment>
<name>A0A9W9R631_9EURO</name>
<dbReference type="AlphaFoldDB" id="A0A9W9R631"/>
<dbReference type="Gene3D" id="1.10.580.10">
    <property type="entry name" value="Citrate Synthase, domain 1"/>
    <property type="match status" value="1"/>
</dbReference>
<dbReference type="InterPro" id="IPR036969">
    <property type="entry name" value="Citrate_synthase_sf"/>
</dbReference>
<evidence type="ECO:0000256" key="2">
    <source>
        <dbReference type="ARBA" id="ARBA00022679"/>
    </source>
</evidence>
<evidence type="ECO:0000313" key="4">
    <source>
        <dbReference type="EMBL" id="KAJ5354392.1"/>
    </source>
</evidence>
<dbReference type="GO" id="GO:0005759">
    <property type="term" value="C:mitochondrial matrix"/>
    <property type="evidence" value="ECO:0007669"/>
    <property type="project" value="TreeGrafter"/>
</dbReference>
<evidence type="ECO:0000313" key="5">
    <source>
        <dbReference type="Proteomes" id="UP001147782"/>
    </source>
</evidence>
<accession>A0A9W9R631</accession>
<dbReference type="RefSeq" id="XP_056548961.1">
    <property type="nucleotide sequence ID" value="XM_056705738.1"/>
</dbReference>
<dbReference type="PRINTS" id="PR00143">
    <property type="entry name" value="CITRTSNTHASE"/>
</dbReference>
<keyword evidence="2 3" id="KW-0808">Transferase</keyword>
<dbReference type="PANTHER" id="PTHR11739:SF4">
    <property type="entry name" value="CITRATE SYNTHASE, PEROXISOMAL"/>
    <property type="match status" value="1"/>
</dbReference>
<dbReference type="GeneID" id="81444917"/>
<dbReference type="InterPro" id="IPR002020">
    <property type="entry name" value="Citrate_synthase"/>
</dbReference>
<proteinExistence type="inferred from homology"/>
<gene>
    <name evidence="4" type="ORF">N7496_012825</name>
</gene>
<comment type="caution">
    <text evidence="4">The sequence shown here is derived from an EMBL/GenBank/DDBJ whole genome shotgun (WGS) entry which is preliminary data.</text>
</comment>
<sequence length="441" mass="49003">MSTGTLFIQDSRTGVKYEVPIRRNAIQAIDLRSIQAPTTEADRADQISRGLRVYDPGLQNTAVVESAISFSDHERESLIFRGYTLEQLWQKDFEDMFHLLLWGSLPTNSQRTHLSELLAQYMGDVPPIVHQVIQTLPRTTSSLPLLLAGLTAYLSTMPDAIPASSNANLYQDDLDRADKLILQTVACYAVVFAAARCHSMGIPLQRPSVNRTYYENLFTMAGLVDSKTGNPDSVKLHSFRRFAMLNADHGMALVVFSTLVTASSLTDPISCLISAITAAYGPLHFGATESAQNALREIGEPTNVPAFLEQVKAGKRKLFGYGHREYKGVDPRVEPIRKILKDLQPESNPLYKIAETIEAAAATDEYFVARRLFPNADFYGNFVFTGIGFEPEMIPAAMLAHRITGIMAHWREYMVTRGKLFRPSHIYTGNIMPATNPAAKI</sequence>
<dbReference type="OrthoDB" id="435022at2759"/>
<dbReference type="PANTHER" id="PTHR11739">
    <property type="entry name" value="CITRATE SYNTHASE"/>
    <property type="match status" value="1"/>
</dbReference>
<protein>
    <recommendedName>
        <fullName evidence="3">Citrate synthase</fullName>
    </recommendedName>
</protein>
<dbReference type="EMBL" id="JAPZBS010000011">
    <property type="protein sequence ID" value="KAJ5354392.1"/>
    <property type="molecule type" value="Genomic_DNA"/>
</dbReference>
<dbReference type="SUPFAM" id="SSF48256">
    <property type="entry name" value="Citrate synthase"/>
    <property type="match status" value="1"/>
</dbReference>
<evidence type="ECO:0000256" key="3">
    <source>
        <dbReference type="RuleBase" id="RU000441"/>
    </source>
</evidence>
<organism evidence="4 5">
    <name type="scientific">Penicillium cataractarum</name>
    <dbReference type="NCBI Taxonomy" id="2100454"/>
    <lineage>
        <taxon>Eukaryota</taxon>
        <taxon>Fungi</taxon>
        <taxon>Dikarya</taxon>
        <taxon>Ascomycota</taxon>
        <taxon>Pezizomycotina</taxon>
        <taxon>Eurotiomycetes</taxon>
        <taxon>Eurotiomycetidae</taxon>
        <taxon>Eurotiales</taxon>
        <taxon>Aspergillaceae</taxon>
        <taxon>Penicillium</taxon>
    </lineage>
</organism>
<dbReference type="GO" id="GO:0006099">
    <property type="term" value="P:tricarboxylic acid cycle"/>
    <property type="evidence" value="ECO:0007669"/>
    <property type="project" value="TreeGrafter"/>
</dbReference>
<reference evidence="4" key="1">
    <citation type="submission" date="2022-11" db="EMBL/GenBank/DDBJ databases">
        <authorList>
            <person name="Petersen C."/>
        </authorList>
    </citation>
    <scope>NUCLEOTIDE SEQUENCE</scope>
    <source>
        <strain evidence="4">IBT 29864</strain>
    </source>
</reference>
<dbReference type="InterPro" id="IPR016142">
    <property type="entry name" value="Citrate_synth-like_lrg_a-sub"/>
</dbReference>
<dbReference type="InterPro" id="IPR016143">
    <property type="entry name" value="Citrate_synth-like_sm_a-sub"/>
</dbReference>
<dbReference type="GO" id="GO:0046912">
    <property type="term" value="F:acyltransferase activity, acyl groups converted into alkyl on transfer"/>
    <property type="evidence" value="ECO:0007669"/>
    <property type="project" value="InterPro"/>
</dbReference>
<dbReference type="Proteomes" id="UP001147782">
    <property type="component" value="Unassembled WGS sequence"/>
</dbReference>
<reference evidence="4" key="2">
    <citation type="journal article" date="2023" name="IMA Fungus">
        <title>Comparative genomic study of the Penicillium genus elucidates a diverse pangenome and 15 lateral gene transfer events.</title>
        <authorList>
            <person name="Petersen C."/>
            <person name="Sorensen T."/>
            <person name="Nielsen M.R."/>
            <person name="Sondergaard T.E."/>
            <person name="Sorensen J.L."/>
            <person name="Fitzpatrick D.A."/>
            <person name="Frisvad J.C."/>
            <person name="Nielsen K.L."/>
        </authorList>
    </citation>
    <scope>NUCLEOTIDE SEQUENCE</scope>
    <source>
        <strain evidence="4">IBT 29864</strain>
    </source>
</reference>
<keyword evidence="5" id="KW-1185">Reference proteome</keyword>